<protein>
    <submittedName>
        <fullName evidence="2">Uncharacterized protein</fullName>
    </submittedName>
</protein>
<dbReference type="AlphaFoldDB" id="A0A392RNT7"/>
<dbReference type="EMBL" id="LXQA010249434">
    <property type="protein sequence ID" value="MCI37882.1"/>
    <property type="molecule type" value="Genomic_DNA"/>
</dbReference>
<comment type="caution">
    <text evidence="2">The sequence shown here is derived from an EMBL/GenBank/DDBJ whole genome shotgun (WGS) entry which is preliminary data.</text>
</comment>
<evidence type="ECO:0000313" key="3">
    <source>
        <dbReference type="Proteomes" id="UP000265520"/>
    </source>
</evidence>
<sequence length="29" mass="3065">GPVVIDAGLGRKDHDSIPRNCDWEGVGTT</sequence>
<reference evidence="2 3" key="1">
    <citation type="journal article" date="2018" name="Front. Plant Sci.">
        <title>Red Clover (Trifolium pratense) and Zigzag Clover (T. medium) - A Picture of Genomic Similarities and Differences.</title>
        <authorList>
            <person name="Dluhosova J."/>
            <person name="Istvanek J."/>
            <person name="Nedelnik J."/>
            <person name="Repkova J."/>
        </authorList>
    </citation>
    <scope>NUCLEOTIDE SEQUENCE [LARGE SCALE GENOMIC DNA]</scope>
    <source>
        <strain evidence="3">cv. 10/8</strain>
        <tissue evidence="2">Leaf</tissue>
    </source>
</reference>
<accession>A0A392RNT7</accession>
<feature type="region of interest" description="Disordered" evidence="1">
    <location>
        <begin position="1"/>
        <end position="29"/>
    </location>
</feature>
<evidence type="ECO:0000256" key="1">
    <source>
        <dbReference type="SAM" id="MobiDB-lite"/>
    </source>
</evidence>
<name>A0A392RNT7_9FABA</name>
<proteinExistence type="predicted"/>
<evidence type="ECO:0000313" key="2">
    <source>
        <dbReference type="EMBL" id="MCI37882.1"/>
    </source>
</evidence>
<dbReference type="Proteomes" id="UP000265520">
    <property type="component" value="Unassembled WGS sequence"/>
</dbReference>
<feature type="non-terminal residue" evidence="2">
    <location>
        <position position="1"/>
    </location>
</feature>
<keyword evidence="3" id="KW-1185">Reference proteome</keyword>
<organism evidence="2 3">
    <name type="scientific">Trifolium medium</name>
    <dbReference type="NCBI Taxonomy" id="97028"/>
    <lineage>
        <taxon>Eukaryota</taxon>
        <taxon>Viridiplantae</taxon>
        <taxon>Streptophyta</taxon>
        <taxon>Embryophyta</taxon>
        <taxon>Tracheophyta</taxon>
        <taxon>Spermatophyta</taxon>
        <taxon>Magnoliopsida</taxon>
        <taxon>eudicotyledons</taxon>
        <taxon>Gunneridae</taxon>
        <taxon>Pentapetalae</taxon>
        <taxon>rosids</taxon>
        <taxon>fabids</taxon>
        <taxon>Fabales</taxon>
        <taxon>Fabaceae</taxon>
        <taxon>Papilionoideae</taxon>
        <taxon>50 kb inversion clade</taxon>
        <taxon>NPAAA clade</taxon>
        <taxon>Hologalegina</taxon>
        <taxon>IRL clade</taxon>
        <taxon>Trifolieae</taxon>
        <taxon>Trifolium</taxon>
    </lineage>
</organism>